<dbReference type="GO" id="GO:0005739">
    <property type="term" value="C:mitochondrion"/>
    <property type="evidence" value="ECO:0007669"/>
    <property type="project" value="GOC"/>
</dbReference>
<evidence type="ECO:0000256" key="7">
    <source>
        <dbReference type="SAM" id="MobiDB-lite"/>
    </source>
</evidence>
<dbReference type="GeneID" id="113209713"/>
<evidence type="ECO:0000256" key="1">
    <source>
        <dbReference type="ARBA" id="ARBA00009915"/>
    </source>
</evidence>
<dbReference type="Pfam" id="PF09768">
    <property type="entry name" value="Peptidase_M76"/>
    <property type="match status" value="1"/>
</dbReference>
<dbReference type="RefSeq" id="XP_026283151.1">
    <property type="nucleotide sequence ID" value="XM_026427366.2"/>
</dbReference>
<reference evidence="9" key="1">
    <citation type="submission" date="2025-08" db="UniProtKB">
        <authorList>
            <consortium name="RefSeq"/>
        </authorList>
    </citation>
    <scope>IDENTIFICATION</scope>
    <source>
        <tissue evidence="9">Whole organism</tissue>
    </source>
</reference>
<keyword evidence="8" id="KW-1185">Reference proteome</keyword>
<feature type="compositionally biased region" description="Polar residues" evidence="7">
    <location>
        <begin position="26"/>
        <end position="49"/>
    </location>
</feature>
<organism evidence="8 9">
    <name type="scientific">Frankliniella occidentalis</name>
    <name type="common">Western flower thrips</name>
    <name type="synonym">Euthrips occidentalis</name>
    <dbReference type="NCBI Taxonomy" id="133901"/>
    <lineage>
        <taxon>Eukaryota</taxon>
        <taxon>Metazoa</taxon>
        <taxon>Ecdysozoa</taxon>
        <taxon>Arthropoda</taxon>
        <taxon>Hexapoda</taxon>
        <taxon>Insecta</taxon>
        <taxon>Pterygota</taxon>
        <taxon>Neoptera</taxon>
        <taxon>Paraneoptera</taxon>
        <taxon>Thysanoptera</taxon>
        <taxon>Terebrantia</taxon>
        <taxon>Thripoidea</taxon>
        <taxon>Thripidae</taxon>
        <taxon>Frankliniella</taxon>
    </lineage>
</organism>
<dbReference type="Proteomes" id="UP000504606">
    <property type="component" value="Unplaced"/>
</dbReference>
<proteinExistence type="inferred from homology"/>
<evidence type="ECO:0000313" key="8">
    <source>
        <dbReference type="Proteomes" id="UP000504606"/>
    </source>
</evidence>
<evidence type="ECO:0000256" key="2">
    <source>
        <dbReference type="ARBA" id="ARBA00022670"/>
    </source>
</evidence>
<dbReference type="KEGG" id="foc:113209713"/>
<dbReference type="AlphaFoldDB" id="A0A6J1SXI3"/>
<dbReference type="EC" id="3.4.24.-" evidence="6"/>
<sequence>MEIFPIFKKLVPFVFAAEPENKSHEGVSSQDQRSTEKSFMQQDEVTDQPQAVKGKKPNISEKPEVYSDIIVENSPSSQYYLERGNVRYKPSWSRMLMMVDGRENITRFSCEKTLYSLIKSEPLIKLLVGALNSSGCPVDIRRNFSCEVCCDGVLGGYDAETQQVVICQNNVASSGKMATILTHELIHMFDHCVNNTDFKKPEHLACTEIRAINLTSCSLIDSFISGFVSFTDLIKKDYGKMHALCVKERAMQSVIAASLLSEDEAIRVIEKVFPFCYEDLEPIGRRLRHKTTDGDRAYYDGQHYGYV</sequence>
<dbReference type="InterPro" id="IPR019165">
    <property type="entry name" value="Peptidase_M76_ATP23"/>
</dbReference>
<accession>A0A6J1SXI3</accession>
<dbReference type="GO" id="GO:0033615">
    <property type="term" value="P:mitochondrial proton-transporting ATP synthase complex assembly"/>
    <property type="evidence" value="ECO:0007669"/>
    <property type="project" value="TreeGrafter"/>
</dbReference>
<keyword evidence="5 6" id="KW-0482">Metalloprotease</keyword>
<gene>
    <name evidence="9" type="primary">LOC113209713</name>
</gene>
<dbReference type="OrthoDB" id="285308at2759"/>
<keyword evidence="2 6" id="KW-0645">Protease</keyword>
<comment type="similarity">
    <text evidence="1 6">Belongs to the peptidase M76 family.</text>
</comment>
<evidence type="ECO:0000256" key="4">
    <source>
        <dbReference type="ARBA" id="ARBA00022801"/>
    </source>
</evidence>
<feature type="region of interest" description="Disordered" evidence="7">
    <location>
        <begin position="20"/>
        <end position="58"/>
    </location>
</feature>
<evidence type="ECO:0000313" key="9">
    <source>
        <dbReference type="RefSeq" id="XP_026283151.1"/>
    </source>
</evidence>
<dbReference type="GO" id="GO:0046872">
    <property type="term" value="F:metal ion binding"/>
    <property type="evidence" value="ECO:0007669"/>
    <property type="project" value="UniProtKB-KW"/>
</dbReference>
<dbReference type="GO" id="GO:0004222">
    <property type="term" value="F:metalloendopeptidase activity"/>
    <property type="evidence" value="ECO:0007669"/>
    <property type="project" value="InterPro"/>
</dbReference>
<evidence type="ECO:0000256" key="5">
    <source>
        <dbReference type="ARBA" id="ARBA00023049"/>
    </source>
</evidence>
<keyword evidence="3 6" id="KW-0479">Metal-binding</keyword>
<evidence type="ECO:0000256" key="3">
    <source>
        <dbReference type="ARBA" id="ARBA00022723"/>
    </source>
</evidence>
<dbReference type="PANTHER" id="PTHR21711">
    <property type="entry name" value="MITOCHONDRIAL INNER MEMBRANE PROTEASE"/>
    <property type="match status" value="1"/>
</dbReference>
<dbReference type="GO" id="GO:0034982">
    <property type="term" value="P:mitochondrial protein processing"/>
    <property type="evidence" value="ECO:0007669"/>
    <property type="project" value="TreeGrafter"/>
</dbReference>
<name>A0A6J1SXI3_FRAOC</name>
<keyword evidence="4 6" id="KW-0378">Hydrolase</keyword>
<dbReference type="PANTHER" id="PTHR21711:SF0">
    <property type="entry name" value="MITOCHONDRIAL INNER MEMBRANE PROTEASE ATP23 HOMOLOG"/>
    <property type="match status" value="1"/>
</dbReference>
<protein>
    <recommendedName>
        <fullName evidence="6">Mitochondrial inner membrane protease ATP23</fullName>
        <ecNumber evidence="6">3.4.24.-</ecNumber>
    </recommendedName>
</protein>
<evidence type="ECO:0000256" key="6">
    <source>
        <dbReference type="RuleBase" id="RU364057"/>
    </source>
</evidence>